<dbReference type="GO" id="GO:0006302">
    <property type="term" value="P:double-strand break repair"/>
    <property type="evidence" value="ECO:0007669"/>
    <property type="project" value="TreeGrafter"/>
</dbReference>
<evidence type="ECO:0000256" key="8">
    <source>
        <dbReference type="ARBA" id="ARBA00022833"/>
    </source>
</evidence>
<evidence type="ECO:0000259" key="16">
    <source>
        <dbReference type="PROSITE" id="PS51060"/>
    </source>
</evidence>
<evidence type="ECO:0000256" key="11">
    <source>
        <dbReference type="ARBA" id="ARBA00024347"/>
    </source>
</evidence>
<comment type="subcellular location">
    <subcellularLocation>
        <location evidence="1">Nucleus</location>
    </subcellularLocation>
</comment>
<dbReference type="GO" id="GO:0016779">
    <property type="term" value="F:nucleotidyltransferase activity"/>
    <property type="evidence" value="ECO:0007669"/>
    <property type="project" value="UniProtKB-KW"/>
</dbReference>
<organism evidence="19">
    <name type="scientific">Caenorhabditis remanei</name>
    <name type="common">Caenorhabditis vulgaris</name>
    <dbReference type="NCBI Taxonomy" id="31234"/>
    <lineage>
        <taxon>Eukaryota</taxon>
        <taxon>Metazoa</taxon>
        <taxon>Ecdysozoa</taxon>
        <taxon>Nematoda</taxon>
        <taxon>Chromadorea</taxon>
        <taxon>Rhabditida</taxon>
        <taxon>Rhabditina</taxon>
        <taxon>Rhabditomorpha</taxon>
        <taxon>Rhabditoidea</taxon>
        <taxon>Rhabditidae</taxon>
        <taxon>Peloderinae</taxon>
        <taxon>Caenorhabditis</taxon>
    </lineage>
</organism>
<dbReference type="Pfam" id="PF21728">
    <property type="entry name" value="PADR1_N"/>
    <property type="match status" value="1"/>
</dbReference>
<dbReference type="Pfam" id="PF08063">
    <property type="entry name" value="Zn_ribbon_PADR1"/>
    <property type="match status" value="1"/>
</dbReference>
<dbReference type="GO" id="GO:0005730">
    <property type="term" value="C:nucleolus"/>
    <property type="evidence" value="ECO:0007669"/>
    <property type="project" value="TreeGrafter"/>
</dbReference>
<keyword evidence="10" id="KW-0539">Nucleus</keyword>
<dbReference type="OrthoDB" id="429950at2759"/>
<keyword evidence="8" id="KW-0862">Zinc</keyword>
<dbReference type="SUPFAM" id="SSF142921">
    <property type="entry name" value="WGR domain-like"/>
    <property type="match status" value="1"/>
</dbReference>
<evidence type="ECO:0000256" key="10">
    <source>
        <dbReference type="ARBA" id="ARBA00023242"/>
    </source>
</evidence>
<keyword evidence="9 13" id="KW-0520">NAD</keyword>
<keyword evidence="3 13" id="KW-0808">Transferase</keyword>
<evidence type="ECO:0000256" key="3">
    <source>
        <dbReference type="ARBA" id="ARBA00022679"/>
    </source>
</evidence>
<dbReference type="eggNOG" id="KOG1037">
    <property type="taxonomic scope" value="Eukaryota"/>
</dbReference>
<dbReference type="PROSITE" id="PS52007">
    <property type="entry name" value="PADR1"/>
    <property type="match status" value="1"/>
</dbReference>
<dbReference type="CDD" id="cd08001">
    <property type="entry name" value="WGR_PARP1_like"/>
    <property type="match status" value="1"/>
</dbReference>
<dbReference type="PROSITE" id="PS51977">
    <property type="entry name" value="WGR"/>
    <property type="match status" value="1"/>
</dbReference>
<dbReference type="STRING" id="31234.E3MAH0"/>
<feature type="domain" description="WGR" evidence="17">
    <location>
        <begin position="256"/>
        <end position="355"/>
    </location>
</feature>
<dbReference type="Proteomes" id="UP000008281">
    <property type="component" value="Unassembled WGS sequence"/>
</dbReference>
<dbReference type="EC" id="2.4.2.-" evidence="13"/>
<comment type="similarity">
    <text evidence="11">Belongs to the ARTD/PARP family.</text>
</comment>
<evidence type="ECO:0000259" key="17">
    <source>
        <dbReference type="PROSITE" id="PS51977"/>
    </source>
</evidence>
<accession>E3MAH0</accession>
<dbReference type="GO" id="GO:0070212">
    <property type="term" value="P:protein poly-ADP-ribosylation"/>
    <property type="evidence" value="ECO:0007669"/>
    <property type="project" value="TreeGrafter"/>
</dbReference>
<keyword evidence="6" id="KW-0013">ADP-ribosylation</keyword>
<evidence type="ECO:0000259" key="15">
    <source>
        <dbReference type="PROSITE" id="PS51059"/>
    </source>
</evidence>
<dbReference type="InterPro" id="IPR012317">
    <property type="entry name" value="Poly(ADP-ribose)pol_cat_dom"/>
</dbReference>
<evidence type="ECO:0000256" key="12">
    <source>
        <dbReference type="ARBA" id="ARBA00033987"/>
    </source>
</evidence>
<dbReference type="Pfam" id="PF00644">
    <property type="entry name" value="PARP"/>
    <property type="match status" value="1"/>
</dbReference>
<dbReference type="SUPFAM" id="SSF56399">
    <property type="entry name" value="ADP-ribosylation"/>
    <property type="match status" value="1"/>
</dbReference>
<dbReference type="InterPro" id="IPR050800">
    <property type="entry name" value="ARTD/PARP"/>
</dbReference>
<sequence>MYTLADPLKKGERPSSGTPDDDIEIIKVSGPSFSSFKRAAKEVVEIEAKEEEKKRKKLDEAPTMAQPQKRRMQNQVNKLWACRQVIESLSNWERSKLFTRNSQEICEEEEYESAQLIERLVDNAVFGVPRDCSKCSNGTIVYKSTSRTYVCTGYVTEYTKCTFESKNPVRRPFKPTDSLRQQFPNFDFNLFSERLYIEEEEDDGFAVRKSAKPFMYAAEVFDSIYFPKTTTGDGNSNTYLIKNGTVVDAKFENAETTHVLKNEIDGDLYHATLSLSDVTENRNSYYKIQLLKHHAFEFYYVYHSWGRMGTNIGKHKHQPYLRKDEAVEAFKKIFKEKTKNSWEHRKQFQKMPEAFGYVETNYSEFAEILENVAPGTKTKLPTPVKEIVMSIFKIENKKSELKPFKMDHNNIPLGRLSHNQIDLAYGVLKDLLNVLSEVPLDQMKIVDSTNKFHTIVPHNFGFKLPELIDTLDKVNEKVDLLKAIGDLQLDEICGIDSRTIPGVDPVDTHYKRLKCSMTPLDKNSSDYVLIENYMKNTQGSTHVMKCDLIDILEINRQWESTKFKKEIGNRRLLWHGSKRNLAGILGQGLRIAPPEAPGTGYMFGKGVYFADMFSKSLSYCRANSKDEAYLLLCNVALGNMDLRMQATDISKDTLPGGTNSVKGVGRECPSGEFSHPDGFKVPTGEVHQQLQGSYNIDYFLLYNEYIVYDVDQIQIKYLVRVKVH</sequence>
<dbReference type="Gene3D" id="1.20.142.10">
    <property type="entry name" value="Poly(ADP-ribose) polymerase, regulatory domain"/>
    <property type="match status" value="1"/>
</dbReference>
<dbReference type="InterPro" id="IPR049296">
    <property type="entry name" value="PARP1-like_PADR1_N"/>
</dbReference>
<dbReference type="GO" id="GO:1990404">
    <property type="term" value="F:NAD+-protein mono-ADP-ribosyltransferase activity"/>
    <property type="evidence" value="ECO:0007669"/>
    <property type="project" value="TreeGrafter"/>
</dbReference>
<dbReference type="PANTHER" id="PTHR10459:SF60">
    <property type="entry name" value="POLY [ADP-RIBOSE] POLYMERASE 2"/>
    <property type="match status" value="1"/>
</dbReference>
<reference evidence="18" key="1">
    <citation type="submission" date="2007-07" db="EMBL/GenBank/DDBJ databases">
        <title>PCAP assembly of the Caenorhabditis remanei genome.</title>
        <authorList>
            <consortium name="The Caenorhabditis remanei Sequencing Consortium"/>
            <person name="Wilson R.K."/>
        </authorList>
    </citation>
    <scope>NUCLEOTIDE SEQUENCE [LARGE SCALE GENOMIC DNA]</scope>
    <source>
        <strain evidence="18">PB4641</strain>
    </source>
</reference>
<feature type="region of interest" description="Disordered" evidence="14">
    <location>
        <begin position="1"/>
        <end position="24"/>
    </location>
</feature>
<keyword evidence="5" id="KW-0479">Metal-binding</keyword>
<evidence type="ECO:0000256" key="4">
    <source>
        <dbReference type="ARBA" id="ARBA00022695"/>
    </source>
</evidence>
<dbReference type="InterPro" id="IPR008893">
    <property type="entry name" value="WGR_domain"/>
</dbReference>
<evidence type="ECO:0000256" key="5">
    <source>
        <dbReference type="ARBA" id="ARBA00022723"/>
    </source>
</evidence>
<feature type="domain" description="PARP alpha-helical" evidence="16">
    <location>
        <begin position="377"/>
        <end position="495"/>
    </location>
</feature>
<dbReference type="CDD" id="cd01437">
    <property type="entry name" value="parp_like"/>
    <property type="match status" value="1"/>
</dbReference>
<dbReference type="InterPro" id="IPR012982">
    <property type="entry name" value="PARP1-like_PADR1_Zn_ribbon"/>
</dbReference>
<dbReference type="InParanoid" id="E3MAH0"/>
<proteinExistence type="inferred from homology"/>
<keyword evidence="4" id="KW-0548">Nucleotidyltransferase</keyword>
<comment type="catalytic activity">
    <reaction evidence="12">
        <text>NAD(+) + (ADP-D-ribosyl)n-acceptor = nicotinamide + (ADP-D-ribosyl)n+1-acceptor + H(+).</text>
        <dbReference type="EC" id="2.4.2.30"/>
    </reaction>
</comment>
<dbReference type="OMA" id="CMTNSTN"/>
<dbReference type="InterPro" id="IPR036930">
    <property type="entry name" value="WGR_dom_sf"/>
</dbReference>
<dbReference type="EMBL" id="DS268431">
    <property type="protein sequence ID" value="EFO96773.1"/>
    <property type="molecule type" value="Genomic_DNA"/>
</dbReference>
<dbReference type="PROSITE" id="PS51060">
    <property type="entry name" value="PARP_ALPHA_HD"/>
    <property type="match status" value="1"/>
</dbReference>
<evidence type="ECO:0000256" key="1">
    <source>
        <dbReference type="ARBA" id="ARBA00004123"/>
    </source>
</evidence>
<protein>
    <recommendedName>
        <fullName evidence="13">Poly [ADP-ribose] polymerase</fullName>
        <shortName evidence="13">PARP</shortName>
        <ecNumber evidence="13">2.4.2.-</ecNumber>
    </recommendedName>
</protein>
<evidence type="ECO:0000256" key="13">
    <source>
        <dbReference type="RuleBase" id="RU362114"/>
    </source>
</evidence>
<dbReference type="InterPro" id="IPR036616">
    <property type="entry name" value="Poly(ADP-ribose)pol_reg_dom_sf"/>
</dbReference>
<dbReference type="Gene3D" id="3.90.640.80">
    <property type="match status" value="1"/>
</dbReference>
<dbReference type="InterPro" id="IPR004102">
    <property type="entry name" value="Poly(ADP-ribose)pol_reg_dom"/>
</dbReference>
<dbReference type="HOGENOM" id="CLU_004841_0_2_1"/>
<dbReference type="GO" id="GO:0003950">
    <property type="term" value="F:NAD+ poly-ADP-ribosyltransferase activity"/>
    <property type="evidence" value="ECO:0007669"/>
    <property type="project" value="UniProtKB-UniRule"/>
</dbReference>
<dbReference type="Gene3D" id="3.90.228.10">
    <property type="match status" value="1"/>
</dbReference>
<name>E3MAH0_CAERE</name>
<evidence type="ECO:0000256" key="9">
    <source>
        <dbReference type="ARBA" id="ARBA00023027"/>
    </source>
</evidence>
<evidence type="ECO:0000256" key="2">
    <source>
        <dbReference type="ARBA" id="ARBA00022676"/>
    </source>
</evidence>
<dbReference type="Pfam" id="PF05406">
    <property type="entry name" value="WGR"/>
    <property type="match status" value="1"/>
</dbReference>
<gene>
    <name evidence="18" type="ORF">CRE_17271</name>
</gene>
<feature type="region of interest" description="Disordered" evidence="14">
    <location>
        <begin position="49"/>
        <end position="70"/>
    </location>
</feature>
<dbReference type="AlphaFoldDB" id="E3MAH0"/>
<evidence type="ECO:0000313" key="19">
    <source>
        <dbReference type="Proteomes" id="UP000008281"/>
    </source>
</evidence>
<dbReference type="Pfam" id="PF02877">
    <property type="entry name" value="PARP_reg"/>
    <property type="match status" value="1"/>
</dbReference>
<keyword evidence="19" id="KW-1185">Reference proteome</keyword>
<dbReference type="SMART" id="SM00773">
    <property type="entry name" value="WGR"/>
    <property type="match status" value="1"/>
</dbReference>
<dbReference type="SUPFAM" id="SSF47587">
    <property type="entry name" value="Domain of poly(ADP-ribose) polymerase"/>
    <property type="match status" value="1"/>
</dbReference>
<dbReference type="PANTHER" id="PTHR10459">
    <property type="entry name" value="DNA LIGASE"/>
    <property type="match status" value="1"/>
</dbReference>
<dbReference type="PROSITE" id="PS51059">
    <property type="entry name" value="PARP_CATALYTIC"/>
    <property type="match status" value="1"/>
</dbReference>
<evidence type="ECO:0000313" key="18">
    <source>
        <dbReference type="EMBL" id="EFO96773.1"/>
    </source>
</evidence>
<keyword evidence="2 13" id="KW-0328">Glycosyltransferase</keyword>
<dbReference type="SMART" id="SM01335">
    <property type="entry name" value="PADR1"/>
    <property type="match status" value="1"/>
</dbReference>
<keyword evidence="7" id="KW-0863">Zinc-finger</keyword>
<feature type="domain" description="PARP catalytic" evidence="15">
    <location>
        <begin position="504"/>
        <end position="724"/>
    </location>
</feature>
<evidence type="ECO:0000256" key="6">
    <source>
        <dbReference type="ARBA" id="ARBA00022765"/>
    </source>
</evidence>
<evidence type="ECO:0000256" key="7">
    <source>
        <dbReference type="ARBA" id="ARBA00022771"/>
    </source>
</evidence>
<feature type="compositionally biased region" description="Basic and acidic residues" evidence="14">
    <location>
        <begin position="49"/>
        <end position="60"/>
    </location>
</feature>
<evidence type="ECO:0000256" key="14">
    <source>
        <dbReference type="SAM" id="MobiDB-lite"/>
    </source>
</evidence>
<dbReference type="GO" id="GO:0008270">
    <property type="term" value="F:zinc ion binding"/>
    <property type="evidence" value="ECO:0007669"/>
    <property type="project" value="UniProtKB-KW"/>
</dbReference>